<feature type="binding site" evidence="14 16">
    <location>
        <begin position="345"/>
        <end position="348"/>
    </location>
    <ligand>
        <name>ATP</name>
        <dbReference type="ChEBI" id="CHEBI:30616"/>
    </ligand>
</feature>
<dbReference type="GO" id="GO:0043531">
    <property type="term" value="F:ADP binding"/>
    <property type="evidence" value="ECO:0007669"/>
    <property type="project" value="TreeGrafter"/>
</dbReference>
<comment type="catalytic activity">
    <reaction evidence="1 14 17">
        <text>(2R)-3-phosphoglycerate + ATP = (2R)-3-phospho-glyceroyl phosphate + ADP</text>
        <dbReference type="Rhea" id="RHEA:14801"/>
        <dbReference type="ChEBI" id="CHEBI:30616"/>
        <dbReference type="ChEBI" id="CHEBI:57604"/>
        <dbReference type="ChEBI" id="CHEBI:58272"/>
        <dbReference type="ChEBI" id="CHEBI:456216"/>
        <dbReference type="EC" id="2.7.2.3"/>
    </reaction>
</comment>
<feature type="binding site" evidence="14">
    <location>
        <position position="36"/>
    </location>
    <ligand>
        <name>substrate</name>
    </ligand>
</feature>
<feature type="binding site" evidence="14 16">
    <location>
        <position position="197"/>
    </location>
    <ligand>
        <name>ATP</name>
        <dbReference type="ChEBI" id="CHEBI:30616"/>
    </ligand>
</feature>
<keyword evidence="12 14" id="KW-0067">ATP-binding</keyword>
<comment type="pathway">
    <text evidence="3 14">Carbohydrate degradation; glycolysis; pyruvate from D-glyceraldehyde 3-phosphate: step 2/5.</text>
</comment>
<evidence type="ECO:0000313" key="19">
    <source>
        <dbReference type="Proteomes" id="UP000502894"/>
    </source>
</evidence>
<evidence type="ECO:0000256" key="3">
    <source>
        <dbReference type="ARBA" id="ARBA00004838"/>
    </source>
</evidence>
<dbReference type="Pfam" id="PF00162">
    <property type="entry name" value="PGK"/>
    <property type="match status" value="1"/>
</dbReference>
<evidence type="ECO:0000256" key="7">
    <source>
        <dbReference type="ARBA" id="ARBA00016471"/>
    </source>
</evidence>
<feature type="binding site" evidence="15">
    <location>
        <position position="36"/>
    </location>
    <ligand>
        <name>(2R)-3-phosphoglycerate</name>
        <dbReference type="ChEBI" id="CHEBI:58272"/>
    </ligand>
</feature>
<keyword evidence="19" id="KW-1185">Reference proteome</keyword>
<dbReference type="InterPro" id="IPR015911">
    <property type="entry name" value="Phosphoglycerate_kinase_CS"/>
</dbReference>
<gene>
    <name evidence="14 18" type="primary">pgk</name>
    <name evidence="18" type="ORF">TUM19329_02520</name>
</gene>
<dbReference type="InterPro" id="IPR001576">
    <property type="entry name" value="Phosphoglycerate_kinase"/>
</dbReference>
<dbReference type="InterPro" id="IPR036043">
    <property type="entry name" value="Phosphoglycerate_kinase_sf"/>
</dbReference>
<dbReference type="KEGG" id="lant:TUM19329_02520"/>
<evidence type="ECO:0000256" key="1">
    <source>
        <dbReference type="ARBA" id="ARBA00000642"/>
    </source>
</evidence>
<dbReference type="AlphaFoldDB" id="A0A6F8T0A4"/>
<dbReference type="FunFam" id="3.40.50.1260:FF:000001">
    <property type="entry name" value="Phosphoglycerate kinase"/>
    <property type="match status" value="1"/>
</dbReference>
<feature type="binding site" evidence="14">
    <location>
        <position position="146"/>
    </location>
    <ligand>
        <name>substrate</name>
    </ligand>
</feature>
<comment type="subcellular location">
    <subcellularLocation>
        <location evidence="2 14">Cytoplasm</location>
    </subcellularLocation>
</comment>
<evidence type="ECO:0000256" key="13">
    <source>
        <dbReference type="ARBA" id="ARBA00023152"/>
    </source>
</evidence>
<evidence type="ECO:0000256" key="17">
    <source>
        <dbReference type="RuleBase" id="RU000532"/>
    </source>
</evidence>
<dbReference type="GO" id="GO:0004618">
    <property type="term" value="F:phosphoglycerate kinase activity"/>
    <property type="evidence" value="ECO:0007669"/>
    <property type="project" value="UniProtKB-UniRule"/>
</dbReference>
<evidence type="ECO:0000256" key="12">
    <source>
        <dbReference type="ARBA" id="ARBA00022840"/>
    </source>
</evidence>
<evidence type="ECO:0000256" key="4">
    <source>
        <dbReference type="ARBA" id="ARBA00008982"/>
    </source>
</evidence>
<keyword evidence="13 14" id="KW-0324">Glycolysis</keyword>
<keyword evidence="10 14" id="KW-0547">Nucleotide-binding</keyword>
<comment type="subunit">
    <text evidence="5 14">Monomer.</text>
</comment>
<evidence type="ECO:0000256" key="9">
    <source>
        <dbReference type="ARBA" id="ARBA00022679"/>
    </source>
</evidence>
<dbReference type="EMBL" id="AP022839">
    <property type="protein sequence ID" value="BCA93891.1"/>
    <property type="molecule type" value="Genomic_DNA"/>
</dbReference>
<evidence type="ECO:0000256" key="16">
    <source>
        <dbReference type="PIRSR" id="PIRSR000724-2"/>
    </source>
</evidence>
<dbReference type="GO" id="GO:0005524">
    <property type="term" value="F:ATP binding"/>
    <property type="evidence" value="ECO:0007669"/>
    <property type="project" value="UniProtKB-KW"/>
</dbReference>
<evidence type="ECO:0000256" key="8">
    <source>
        <dbReference type="ARBA" id="ARBA00022490"/>
    </source>
</evidence>
<comment type="caution">
    <text evidence="14">Lacks conserved residue(s) required for the propagation of feature annotation.</text>
</comment>
<keyword evidence="8 14" id="KW-0963">Cytoplasm</keyword>
<evidence type="ECO:0000256" key="11">
    <source>
        <dbReference type="ARBA" id="ARBA00022777"/>
    </source>
</evidence>
<dbReference type="GO" id="GO:0006094">
    <property type="term" value="P:gluconeogenesis"/>
    <property type="evidence" value="ECO:0007669"/>
    <property type="project" value="TreeGrafter"/>
</dbReference>
<evidence type="ECO:0000256" key="15">
    <source>
        <dbReference type="PIRSR" id="PIRSR000724-1"/>
    </source>
</evidence>
<evidence type="ECO:0000256" key="14">
    <source>
        <dbReference type="HAMAP-Rule" id="MF_00145"/>
    </source>
</evidence>
<dbReference type="EC" id="2.7.2.3" evidence="6 14"/>
<dbReference type="PROSITE" id="PS00111">
    <property type="entry name" value="PGLYCERATE_KINASE"/>
    <property type="match status" value="1"/>
</dbReference>
<dbReference type="UniPathway" id="UPA00109">
    <property type="reaction ID" value="UER00185"/>
</dbReference>
<feature type="binding site" evidence="14 15">
    <location>
        <begin position="59"/>
        <end position="62"/>
    </location>
    <ligand>
        <name>substrate</name>
    </ligand>
</feature>
<proteinExistence type="inferred from homology"/>
<evidence type="ECO:0000256" key="10">
    <source>
        <dbReference type="ARBA" id="ARBA00022741"/>
    </source>
</evidence>
<dbReference type="Proteomes" id="UP000502894">
    <property type="component" value="Chromosome"/>
</dbReference>
<reference evidence="18" key="1">
    <citation type="journal article" date="2020" name="Microbiol. Resour. Announc.">
        <title>Complete Genome Sequence of Novel Psychrotolerant Legionella Strain TUM19329, Isolated from Antarctic Lake Sediment.</title>
        <authorList>
            <person name="Shimada S."/>
            <person name="Nakai R."/>
            <person name="Aoki K."/>
            <person name="Shimoeda N."/>
            <person name="Ohno G."/>
            <person name="Miyazaki Y."/>
            <person name="Kudoh S."/>
            <person name="Imura S."/>
            <person name="Watanabe K."/>
            <person name="Ishii Y."/>
            <person name="Tateda K."/>
        </authorList>
    </citation>
    <scope>NUCLEOTIDE SEQUENCE [LARGE SCALE GENOMIC DNA]</scope>
    <source>
        <strain evidence="18">TUM19329</strain>
    </source>
</reference>
<comment type="similarity">
    <text evidence="4 14 17">Belongs to the phosphoglycerate kinase family.</text>
</comment>
<dbReference type="PRINTS" id="PR00477">
    <property type="entry name" value="PHGLYCKINASE"/>
</dbReference>
<feature type="binding site" evidence="14">
    <location>
        <position position="113"/>
    </location>
    <ligand>
        <name>substrate</name>
    </ligand>
</feature>
<dbReference type="PANTHER" id="PTHR11406:SF23">
    <property type="entry name" value="PHOSPHOGLYCERATE KINASE 1, CHLOROPLASTIC-RELATED"/>
    <property type="match status" value="1"/>
</dbReference>
<feature type="binding site" evidence="15">
    <location>
        <position position="113"/>
    </location>
    <ligand>
        <name>(2R)-3-phosphoglycerate</name>
        <dbReference type="ChEBI" id="CHEBI:58272"/>
    </ligand>
</feature>
<keyword evidence="11 14" id="KW-0418">Kinase</keyword>
<name>A0A6F8T0A4_9GAMM</name>
<dbReference type="Gene3D" id="3.40.50.1260">
    <property type="entry name" value="Phosphoglycerate kinase, N-terminal domain"/>
    <property type="match status" value="2"/>
</dbReference>
<dbReference type="GO" id="GO:0006096">
    <property type="term" value="P:glycolytic process"/>
    <property type="evidence" value="ECO:0007669"/>
    <property type="project" value="UniProtKB-UniRule"/>
</dbReference>
<feature type="binding site" evidence="15">
    <location>
        <position position="146"/>
    </location>
    <ligand>
        <name>(2R)-3-phosphoglycerate</name>
        <dbReference type="ChEBI" id="CHEBI:58272"/>
    </ligand>
</feature>
<accession>A0A6F8T0A4</accession>
<dbReference type="InterPro" id="IPR015824">
    <property type="entry name" value="Phosphoglycerate_kinase_N"/>
</dbReference>
<dbReference type="GO" id="GO:0005829">
    <property type="term" value="C:cytosol"/>
    <property type="evidence" value="ECO:0007669"/>
    <property type="project" value="TreeGrafter"/>
</dbReference>
<organism evidence="18 19">
    <name type="scientific">Legionella antarctica</name>
    <dbReference type="NCBI Taxonomy" id="2708020"/>
    <lineage>
        <taxon>Bacteria</taxon>
        <taxon>Pseudomonadati</taxon>
        <taxon>Pseudomonadota</taxon>
        <taxon>Gammaproteobacteria</taxon>
        <taxon>Legionellales</taxon>
        <taxon>Legionellaceae</taxon>
        <taxon>Legionella</taxon>
    </lineage>
</organism>
<evidence type="ECO:0000313" key="18">
    <source>
        <dbReference type="EMBL" id="BCA93891.1"/>
    </source>
</evidence>
<sequence>MNLIKMSDVDLKGKRVLIREDLNVPIKDGMITSDQRLQAALPTLQAALDAGAAVMVLSHLGRPEEGTSESRLSLQPVADYLKQNLNYPVRFVTEYLDGIEVKPGELVICENVRFNIGEKNNDPTLAKKLARLCDFFVMDAFGTAHRAQASTYGVAQYAPVAVAGPLLIRELDALQHVLKNPQKPIVAIVGGAKVSSKLSLLKQLVGKVDYLIPGGGIANTFLKAQGFEVGVSLFEPELLDEARAILALAKEKGCHIPLPSDVVVGKTFNEYCPAFNKSLANVAIDDMILDIGPVTISDYVDIIDLAKTIIWNGPVGVFEFAQFAYGTRALAIAIAESDAFSIAGGGDTLAAVDLYDLNQQISYISTGGGAFLEFLEGKSLPAVAILQERAKDVTSN</sequence>
<dbReference type="PIRSF" id="PIRSF000724">
    <property type="entry name" value="Pgk"/>
    <property type="match status" value="1"/>
</dbReference>
<protein>
    <recommendedName>
        <fullName evidence="7 14">Phosphoglycerate kinase</fullName>
        <ecNumber evidence="6 14">2.7.2.3</ecNumber>
    </recommendedName>
</protein>
<dbReference type="FunFam" id="3.40.50.1260:FF:000002">
    <property type="entry name" value="Phosphoglycerate kinase"/>
    <property type="match status" value="1"/>
</dbReference>
<evidence type="ECO:0000256" key="2">
    <source>
        <dbReference type="ARBA" id="ARBA00004496"/>
    </source>
</evidence>
<feature type="binding site" evidence="14 16">
    <location>
        <position position="319"/>
    </location>
    <ligand>
        <name>ATP</name>
        <dbReference type="ChEBI" id="CHEBI:30616"/>
    </ligand>
</feature>
<dbReference type="PANTHER" id="PTHR11406">
    <property type="entry name" value="PHOSPHOGLYCERATE KINASE"/>
    <property type="match status" value="1"/>
</dbReference>
<dbReference type="SUPFAM" id="SSF53748">
    <property type="entry name" value="Phosphoglycerate kinase"/>
    <property type="match status" value="1"/>
</dbReference>
<feature type="binding site" evidence="14 15">
    <location>
        <begin position="21"/>
        <end position="23"/>
    </location>
    <ligand>
        <name>substrate</name>
    </ligand>
</feature>
<dbReference type="RefSeq" id="WP_173235790.1">
    <property type="nucleotide sequence ID" value="NZ_AP022839.1"/>
</dbReference>
<evidence type="ECO:0000256" key="5">
    <source>
        <dbReference type="ARBA" id="ARBA00011245"/>
    </source>
</evidence>
<keyword evidence="9 14" id="KW-0808">Transferase</keyword>
<dbReference type="HAMAP" id="MF_00145">
    <property type="entry name" value="Phosphoglyc_kinase"/>
    <property type="match status" value="1"/>
</dbReference>
<evidence type="ECO:0000256" key="6">
    <source>
        <dbReference type="ARBA" id="ARBA00013061"/>
    </source>
</evidence>